<evidence type="ECO:0000313" key="5">
    <source>
        <dbReference type="EMBL" id="CAG2184784.1"/>
    </source>
</evidence>
<keyword evidence="2" id="KW-0964">Secreted</keyword>
<gene>
    <name evidence="5" type="ORF">MEDL_433</name>
</gene>
<evidence type="ECO:0000259" key="4">
    <source>
        <dbReference type="PROSITE" id="PS50871"/>
    </source>
</evidence>
<dbReference type="SMART" id="SM00110">
    <property type="entry name" value="C1Q"/>
    <property type="match status" value="1"/>
</dbReference>
<feature type="domain" description="C1q" evidence="4">
    <location>
        <begin position="40"/>
        <end position="177"/>
    </location>
</feature>
<keyword evidence="3" id="KW-0732">Signal</keyword>
<evidence type="ECO:0000256" key="1">
    <source>
        <dbReference type="ARBA" id="ARBA00004613"/>
    </source>
</evidence>
<dbReference type="PANTHER" id="PTHR22923:SF116">
    <property type="entry name" value="C1Q DOMAIN-CONTAINING PROTEIN"/>
    <property type="match status" value="1"/>
</dbReference>
<dbReference type="PRINTS" id="PR00007">
    <property type="entry name" value="COMPLEMNTC1Q"/>
</dbReference>
<dbReference type="PANTHER" id="PTHR22923">
    <property type="entry name" value="CEREBELLIN-RELATED"/>
    <property type="match status" value="1"/>
</dbReference>
<evidence type="ECO:0000256" key="3">
    <source>
        <dbReference type="ARBA" id="ARBA00022729"/>
    </source>
</evidence>
<comment type="caution">
    <text evidence="5">The sequence shown here is derived from an EMBL/GenBank/DDBJ whole genome shotgun (WGS) entry which is preliminary data.</text>
</comment>
<proteinExistence type="predicted"/>
<dbReference type="InterPro" id="IPR008983">
    <property type="entry name" value="Tumour_necrosis_fac-like_dom"/>
</dbReference>
<sequence>MQKENTYLRDEFENLKRECLRPKDKQQMTDTRKRILLAGPDSQRVAFSVTLTHNAVLGYHTPIEFDRILTNVGNAYDSSDGHFIAPIRGLYLMSVSIMNVEGHSEHTEIVRNGVQLVAMYSDDDDYSMASQTIVVLLETGDKVWVRRLFGGSATILENQTNHTTHFLEFFFLKCRINLHLIQIQIDHFVFLCSDN</sequence>
<dbReference type="InterPro" id="IPR001073">
    <property type="entry name" value="C1q_dom"/>
</dbReference>
<evidence type="ECO:0000313" key="6">
    <source>
        <dbReference type="Proteomes" id="UP000683360"/>
    </source>
</evidence>
<evidence type="ECO:0000256" key="2">
    <source>
        <dbReference type="ARBA" id="ARBA00022525"/>
    </source>
</evidence>
<dbReference type="Proteomes" id="UP000683360">
    <property type="component" value="Unassembled WGS sequence"/>
</dbReference>
<dbReference type="EMBL" id="CAJPWZ010000031">
    <property type="protein sequence ID" value="CAG2184784.1"/>
    <property type="molecule type" value="Genomic_DNA"/>
</dbReference>
<dbReference type="Gene3D" id="2.60.120.40">
    <property type="match status" value="1"/>
</dbReference>
<dbReference type="OrthoDB" id="6138508at2759"/>
<dbReference type="SUPFAM" id="SSF49842">
    <property type="entry name" value="TNF-like"/>
    <property type="match status" value="1"/>
</dbReference>
<dbReference type="AlphaFoldDB" id="A0A8S3PMK8"/>
<name>A0A8S3PMK8_MYTED</name>
<reference evidence="5" key="1">
    <citation type="submission" date="2021-03" db="EMBL/GenBank/DDBJ databases">
        <authorList>
            <person name="Bekaert M."/>
        </authorList>
    </citation>
    <scope>NUCLEOTIDE SEQUENCE</scope>
</reference>
<comment type="subcellular location">
    <subcellularLocation>
        <location evidence="1">Secreted</location>
    </subcellularLocation>
</comment>
<keyword evidence="6" id="KW-1185">Reference proteome</keyword>
<dbReference type="PROSITE" id="PS50871">
    <property type="entry name" value="C1Q"/>
    <property type="match status" value="1"/>
</dbReference>
<protein>
    <submittedName>
        <fullName evidence="5">C1QL</fullName>
    </submittedName>
</protein>
<accession>A0A8S3PMK8</accession>
<dbReference type="GO" id="GO:0005576">
    <property type="term" value="C:extracellular region"/>
    <property type="evidence" value="ECO:0007669"/>
    <property type="project" value="UniProtKB-SubCell"/>
</dbReference>
<dbReference type="Pfam" id="PF00386">
    <property type="entry name" value="C1q"/>
    <property type="match status" value="1"/>
</dbReference>
<dbReference type="InterPro" id="IPR050822">
    <property type="entry name" value="Cerebellin_Synaptic_Org"/>
</dbReference>
<organism evidence="5 6">
    <name type="scientific">Mytilus edulis</name>
    <name type="common">Blue mussel</name>
    <dbReference type="NCBI Taxonomy" id="6550"/>
    <lineage>
        <taxon>Eukaryota</taxon>
        <taxon>Metazoa</taxon>
        <taxon>Spiralia</taxon>
        <taxon>Lophotrochozoa</taxon>
        <taxon>Mollusca</taxon>
        <taxon>Bivalvia</taxon>
        <taxon>Autobranchia</taxon>
        <taxon>Pteriomorphia</taxon>
        <taxon>Mytilida</taxon>
        <taxon>Mytiloidea</taxon>
        <taxon>Mytilidae</taxon>
        <taxon>Mytilinae</taxon>
        <taxon>Mytilus</taxon>
    </lineage>
</organism>